<organism evidence="1 2">
    <name type="scientific">Catharanthus roseus</name>
    <name type="common">Madagascar periwinkle</name>
    <name type="synonym">Vinca rosea</name>
    <dbReference type="NCBI Taxonomy" id="4058"/>
    <lineage>
        <taxon>Eukaryota</taxon>
        <taxon>Viridiplantae</taxon>
        <taxon>Streptophyta</taxon>
        <taxon>Embryophyta</taxon>
        <taxon>Tracheophyta</taxon>
        <taxon>Spermatophyta</taxon>
        <taxon>Magnoliopsida</taxon>
        <taxon>eudicotyledons</taxon>
        <taxon>Gunneridae</taxon>
        <taxon>Pentapetalae</taxon>
        <taxon>asterids</taxon>
        <taxon>lamiids</taxon>
        <taxon>Gentianales</taxon>
        <taxon>Apocynaceae</taxon>
        <taxon>Rauvolfioideae</taxon>
        <taxon>Vinceae</taxon>
        <taxon>Catharanthinae</taxon>
        <taxon>Catharanthus</taxon>
    </lineage>
</organism>
<evidence type="ECO:0000313" key="1">
    <source>
        <dbReference type="EMBL" id="KAI5672822.1"/>
    </source>
</evidence>
<keyword evidence="2" id="KW-1185">Reference proteome</keyword>
<accession>A0ACC0BJQ8</accession>
<dbReference type="Proteomes" id="UP001060085">
    <property type="component" value="Linkage Group LG03"/>
</dbReference>
<gene>
    <name evidence="1" type="ORF">M9H77_13186</name>
</gene>
<dbReference type="EMBL" id="CM044703">
    <property type="protein sequence ID" value="KAI5672822.1"/>
    <property type="molecule type" value="Genomic_DNA"/>
</dbReference>
<name>A0ACC0BJQ8_CATRO</name>
<protein>
    <submittedName>
        <fullName evidence="1">Uncharacterized protein</fullName>
    </submittedName>
</protein>
<reference evidence="2" key="1">
    <citation type="journal article" date="2023" name="Nat. Plants">
        <title>Single-cell RNA sequencing provides a high-resolution roadmap for understanding the multicellular compartmentation of specialized metabolism.</title>
        <authorList>
            <person name="Sun S."/>
            <person name="Shen X."/>
            <person name="Li Y."/>
            <person name="Li Y."/>
            <person name="Wang S."/>
            <person name="Li R."/>
            <person name="Zhang H."/>
            <person name="Shen G."/>
            <person name="Guo B."/>
            <person name="Wei J."/>
            <person name="Xu J."/>
            <person name="St-Pierre B."/>
            <person name="Chen S."/>
            <person name="Sun C."/>
        </authorList>
    </citation>
    <scope>NUCLEOTIDE SEQUENCE [LARGE SCALE GENOMIC DNA]</scope>
</reference>
<evidence type="ECO:0000313" key="2">
    <source>
        <dbReference type="Proteomes" id="UP001060085"/>
    </source>
</evidence>
<proteinExistence type="predicted"/>
<sequence length="117" mass="13827">MCRRYIRDKRTEELTKRIFIRDLSCIRQKLVPRTVRRPSPTPAVRVRFRSTNTKKILFTQRLPLCSKLHMGKERCYLRGLDHSHGPTSHSICRNLTRPEAAKNVMSKGPRRIQESKE</sequence>
<comment type="caution">
    <text evidence="1">The sequence shown here is derived from an EMBL/GenBank/DDBJ whole genome shotgun (WGS) entry which is preliminary data.</text>
</comment>